<dbReference type="GO" id="GO:0046872">
    <property type="term" value="F:metal ion binding"/>
    <property type="evidence" value="ECO:0007669"/>
    <property type="project" value="UniProtKB-KW"/>
</dbReference>
<dbReference type="PANTHER" id="PTHR35848">
    <property type="entry name" value="OXALATE-BINDING PROTEIN"/>
    <property type="match status" value="1"/>
</dbReference>
<keyword evidence="1" id="KW-0479">Metal-binding</keyword>
<feature type="domain" description="Cupin type-2" evidence="2">
    <location>
        <begin position="79"/>
        <end position="147"/>
    </location>
</feature>
<dbReference type="Pfam" id="PF07883">
    <property type="entry name" value="Cupin_2"/>
    <property type="match status" value="1"/>
</dbReference>
<sequence>MNGQISKSRVPYQEEGRADRVFLRGITGEYSLKEELKRLRSLPRVIKAEEVPWVDGPQVFSKHMLVPEDGLGQTLHIHVEEYAPGAHSQMHGHVNEAMFYILDGKGYDIHDGEKLEWEAGDVVIVPNHTVHQHFNADPNKPVRAVVIKTKPMFIFMNMIFQKTVKPRPKEDLGYTPREEPNTEG</sequence>
<proteinExistence type="predicted"/>
<dbReference type="EMBL" id="CP077717">
    <property type="protein sequence ID" value="QXJ28972.1"/>
    <property type="molecule type" value="Genomic_DNA"/>
</dbReference>
<dbReference type="OrthoDB" id="23670at2157"/>
<dbReference type="KEGG" id="sshi:J5U23_01841"/>
<dbReference type="Proteomes" id="UP000694018">
    <property type="component" value="Chromosome"/>
</dbReference>
<name>A0A8F5BPB5_SACSH</name>
<evidence type="ECO:0000256" key="1">
    <source>
        <dbReference type="ARBA" id="ARBA00022723"/>
    </source>
</evidence>
<protein>
    <recommendedName>
        <fullName evidence="2">Cupin type-2 domain-containing protein</fullName>
    </recommendedName>
</protein>
<gene>
    <name evidence="3" type="ORF">J5U23_01841</name>
</gene>
<evidence type="ECO:0000313" key="4">
    <source>
        <dbReference type="Proteomes" id="UP000694018"/>
    </source>
</evidence>
<reference evidence="3" key="1">
    <citation type="journal article" date="2021" name="Environ. Microbiol.">
        <title>New insights into the diversity and evolution of the archaeal mobilome from three complete genomes of Saccharolobus shibatae.</title>
        <authorList>
            <person name="Medvedeva S."/>
            <person name="Brandt D."/>
            <person name="Cvirkaite-Krupovic V."/>
            <person name="Liu Y."/>
            <person name="Severinov K."/>
            <person name="Ishino S."/>
            <person name="Ishino Y."/>
            <person name="Prangishvili D."/>
            <person name="Kalinowski J."/>
            <person name="Krupovic M."/>
        </authorList>
    </citation>
    <scope>NUCLEOTIDE SEQUENCE</scope>
    <source>
        <strain evidence="3">B12</strain>
    </source>
</reference>
<accession>A0A8F5BPB5</accession>
<evidence type="ECO:0000259" key="2">
    <source>
        <dbReference type="Pfam" id="PF07883"/>
    </source>
</evidence>
<dbReference type="InterPro" id="IPR051610">
    <property type="entry name" value="GPI/OXD"/>
</dbReference>
<dbReference type="GeneID" id="65563355"/>
<dbReference type="AlphaFoldDB" id="A0A8F5BPB5"/>
<dbReference type="RefSeq" id="WP_218265948.1">
    <property type="nucleotide sequence ID" value="NZ_CP077717.1"/>
</dbReference>
<organism evidence="3 4">
    <name type="scientific">Saccharolobus shibatae (strain ATCC 51178 / DSM 5389 / JCM 8931 / NBRC 15437 / B12)</name>
    <name type="common">Sulfolobus shibatae</name>
    <dbReference type="NCBI Taxonomy" id="523848"/>
    <lineage>
        <taxon>Archaea</taxon>
        <taxon>Thermoproteota</taxon>
        <taxon>Thermoprotei</taxon>
        <taxon>Sulfolobales</taxon>
        <taxon>Sulfolobaceae</taxon>
        <taxon>Saccharolobus</taxon>
    </lineage>
</organism>
<dbReference type="InterPro" id="IPR013096">
    <property type="entry name" value="Cupin_2"/>
</dbReference>
<evidence type="ECO:0000313" key="3">
    <source>
        <dbReference type="EMBL" id="QXJ28972.1"/>
    </source>
</evidence>